<dbReference type="AlphaFoldDB" id="A0A0C1K3K9"/>
<dbReference type="EMBL" id="JWIY01000003">
    <property type="protein sequence ID" value="KIC77545.1"/>
    <property type="molecule type" value="Genomic_DNA"/>
</dbReference>
<protein>
    <submittedName>
        <fullName evidence="1">Uncharacterized protein</fullName>
    </submittedName>
</protein>
<dbReference type="Proteomes" id="UP000031339">
    <property type="component" value="Unassembled WGS sequence"/>
</dbReference>
<dbReference type="InterPro" id="IPR053468">
    <property type="entry name" value="ComGE-like"/>
</dbReference>
<dbReference type="STRING" id="862969.SCI_1729"/>
<dbReference type="GeneID" id="93847765"/>
<dbReference type="OrthoDB" id="2236142at2"/>
<reference evidence="1 2" key="1">
    <citation type="submission" date="2014-12" db="EMBL/GenBank/DDBJ databases">
        <title>Partial genome sequence of Streptococcus constellatus KCOM 1650 (= ChDC B144).</title>
        <authorList>
            <person name="Kook J.-K."/>
            <person name="Park S.-N."/>
            <person name="Lim Y.K."/>
            <person name="Jo E."/>
        </authorList>
    </citation>
    <scope>NUCLEOTIDE SEQUENCE [LARGE SCALE GENOMIC DNA]</scope>
    <source>
        <strain evidence="1 2">KCOM 1650</strain>
    </source>
</reference>
<dbReference type="Pfam" id="PF11773">
    <property type="entry name" value="ComGE"/>
    <property type="match status" value="1"/>
</dbReference>
<evidence type="ECO:0000313" key="2">
    <source>
        <dbReference type="Proteomes" id="UP000031339"/>
    </source>
</evidence>
<dbReference type="RefSeq" id="WP_006269989.1">
    <property type="nucleotide sequence ID" value="NZ_CAUTAL010000028.1"/>
</dbReference>
<gene>
    <name evidence="1" type="ORF">RN79_07545</name>
</gene>
<name>A0A0C1K3K9_STRCV</name>
<evidence type="ECO:0000313" key="1">
    <source>
        <dbReference type="EMBL" id="KIC77545.1"/>
    </source>
</evidence>
<accession>A0A0C1K3K9</accession>
<dbReference type="eggNOG" id="ENOG5032FK6">
    <property type="taxonomic scope" value="Bacteria"/>
</dbReference>
<dbReference type="InterPro" id="IPR021749">
    <property type="entry name" value="ComGE"/>
</dbReference>
<comment type="caution">
    <text evidence="1">The sequence shown here is derived from an EMBL/GenBank/DDBJ whole genome shotgun (WGS) entry which is preliminary data.</text>
</comment>
<proteinExistence type="predicted"/>
<organism evidence="1 2">
    <name type="scientific">Streptococcus constellatus</name>
    <dbReference type="NCBI Taxonomy" id="76860"/>
    <lineage>
        <taxon>Bacteria</taxon>
        <taxon>Bacillati</taxon>
        <taxon>Bacillota</taxon>
        <taxon>Bacilli</taxon>
        <taxon>Lactobacillales</taxon>
        <taxon>Streptococcaceae</taxon>
        <taxon>Streptococcus</taxon>
        <taxon>Streptococcus anginosus group</taxon>
    </lineage>
</organism>
<sequence>MENLRKQCVRGTILLEALLALAVFAFIVTLLLGQIHQSRQTENDLLKKEEVLRVANMALQTKQSHLTINGIEVRVEKSQQGIQIYHGKELIVGVQGK</sequence>
<dbReference type="NCBIfam" id="NF041013">
    <property type="entry name" value="T4P_ComGE"/>
    <property type="match status" value="1"/>
</dbReference>